<dbReference type="PROSITE" id="PS52015">
    <property type="entry name" value="TONB_CTD"/>
    <property type="match status" value="1"/>
</dbReference>
<dbReference type="PANTHER" id="PTHR33446">
    <property type="entry name" value="PROTEIN TONB-RELATED"/>
    <property type="match status" value="1"/>
</dbReference>
<sequence>MSRAGWTIALLASVAVHLGGLMSLGDASQGAMEEGGSVGSIAVAGDSFADAVSIGEVTDLSEITQPAEASETEIAAVEDRVTAPPPDASSSEVAPVERAKETAEVAPPDSDMPATPEAVAPAEVQSEMVPITEAVEAASVEPTERVAEVVDAPLPTPRPKVASAPRRVEKAAPRPTPTREKKSAGRGGRSQADARKASAASAASRPSQAGNAAVSNYPGQVARKLRRSVSAPRGAEGTAIVAFTVMADGGVSGVRLVRGSGSSGGDRAALAAVRRAAPFPPIPAGAGRRSWNFQVPIRFE</sequence>
<keyword evidence="9" id="KW-0472">Membrane</keyword>
<feature type="domain" description="TonB C-terminal" evidence="11">
    <location>
        <begin position="211"/>
        <end position="300"/>
    </location>
</feature>
<keyword evidence="6" id="KW-0812">Transmembrane</keyword>
<dbReference type="GO" id="GO:0015031">
    <property type="term" value="P:protein transport"/>
    <property type="evidence" value="ECO:0007669"/>
    <property type="project" value="UniProtKB-KW"/>
</dbReference>
<dbReference type="InterPro" id="IPR051045">
    <property type="entry name" value="TonB-dependent_transducer"/>
</dbReference>
<protein>
    <submittedName>
        <fullName evidence="12">Protein TonB</fullName>
    </submittedName>
</protein>
<dbReference type="Proteomes" id="UP000190135">
    <property type="component" value="Unassembled WGS sequence"/>
</dbReference>
<feature type="region of interest" description="Disordered" evidence="10">
    <location>
        <begin position="80"/>
        <end position="119"/>
    </location>
</feature>
<evidence type="ECO:0000256" key="8">
    <source>
        <dbReference type="ARBA" id="ARBA00022989"/>
    </source>
</evidence>
<dbReference type="EMBL" id="FUXL01000026">
    <property type="protein sequence ID" value="SKA38715.1"/>
    <property type="molecule type" value="Genomic_DNA"/>
</dbReference>
<dbReference type="AlphaFoldDB" id="A0A1T4TE03"/>
<feature type="compositionally biased region" description="Basic and acidic residues" evidence="10">
    <location>
        <begin position="166"/>
        <end position="183"/>
    </location>
</feature>
<proteinExistence type="inferred from homology"/>
<organism evidence="12 13">
    <name type="scientific">Consotaella salsifontis</name>
    <dbReference type="NCBI Taxonomy" id="1365950"/>
    <lineage>
        <taxon>Bacteria</taxon>
        <taxon>Pseudomonadati</taxon>
        <taxon>Pseudomonadota</taxon>
        <taxon>Alphaproteobacteria</taxon>
        <taxon>Hyphomicrobiales</taxon>
        <taxon>Aurantimonadaceae</taxon>
        <taxon>Consotaella</taxon>
    </lineage>
</organism>
<dbReference type="SUPFAM" id="SSF74653">
    <property type="entry name" value="TolA/TonB C-terminal domain"/>
    <property type="match status" value="1"/>
</dbReference>
<accession>A0A1T4TE03</accession>
<reference evidence="12 13" key="1">
    <citation type="submission" date="2017-02" db="EMBL/GenBank/DDBJ databases">
        <authorList>
            <person name="Peterson S.W."/>
        </authorList>
    </citation>
    <scope>NUCLEOTIDE SEQUENCE [LARGE SCALE GENOMIC DNA]</scope>
    <source>
        <strain evidence="12 13">USBA 369</strain>
    </source>
</reference>
<evidence type="ECO:0000256" key="2">
    <source>
        <dbReference type="ARBA" id="ARBA00006555"/>
    </source>
</evidence>
<evidence type="ECO:0000256" key="4">
    <source>
        <dbReference type="ARBA" id="ARBA00022475"/>
    </source>
</evidence>
<keyword evidence="13" id="KW-1185">Reference proteome</keyword>
<feature type="compositionally biased region" description="Low complexity" evidence="10">
    <location>
        <begin position="197"/>
        <end position="209"/>
    </location>
</feature>
<keyword evidence="4" id="KW-1003">Cell membrane</keyword>
<comment type="similarity">
    <text evidence="2">Belongs to the TonB family.</text>
</comment>
<keyword evidence="3" id="KW-0813">Transport</keyword>
<keyword evidence="8" id="KW-1133">Transmembrane helix</keyword>
<keyword evidence="7" id="KW-0653">Protein transport</keyword>
<dbReference type="STRING" id="1365950.SAMN05428963_1264"/>
<evidence type="ECO:0000256" key="7">
    <source>
        <dbReference type="ARBA" id="ARBA00022927"/>
    </source>
</evidence>
<name>A0A1T4TE03_9HYPH</name>
<keyword evidence="5" id="KW-0997">Cell inner membrane</keyword>
<comment type="subcellular location">
    <subcellularLocation>
        <location evidence="1">Cell inner membrane</location>
        <topology evidence="1">Single-pass membrane protein</topology>
        <orientation evidence="1">Periplasmic side</orientation>
    </subcellularLocation>
</comment>
<dbReference type="Pfam" id="PF03544">
    <property type="entry name" value="TonB_C"/>
    <property type="match status" value="1"/>
</dbReference>
<evidence type="ECO:0000313" key="12">
    <source>
        <dbReference type="EMBL" id="SKA38715.1"/>
    </source>
</evidence>
<evidence type="ECO:0000256" key="3">
    <source>
        <dbReference type="ARBA" id="ARBA00022448"/>
    </source>
</evidence>
<evidence type="ECO:0000313" key="13">
    <source>
        <dbReference type="Proteomes" id="UP000190135"/>
    </source>
</evidence>
<evidence type="ECO:0000256" key="10">
    <source>
        <dbReference type="SAM" id="MobiDB-lite"/>
    </source>
</evidence>
<dbReference type="InterPro" id="IPR006260">
    <property type="entry name" value="TonB/TolA_C"/>
</dbReference>
<dbReference type="GO" id="GO:0055085">
    <property type="term" value="P:transmembrane transport"/>
    <property type="evidence" value="ECO:0007669"/>
    <property type="project" value="InterPro"/>
</dbReference>
<dbReference type="InterPro" id="IPR037682">
    <property type="entry name" value="TonB_C"/>
</dbReference>
<dbReference type="Gene3D" id="3.30.1150.10">
    <property type="match status" value="1"/>
</dbReference>
<dbReference type="NCBIfam" id="TIGR01352">
    <property type="entry name" value="tonB_Cterm"/>
    <property type="match status" value="1"/>
</dbReference>
<evidence type="ECO:0000256" key="6">
    <source>
        <dbReference type="ARBA" id="ARBA00022692"/>
    </source>
</evidence>
<dbReference type="GO" id="GO:0005886">
    <property type="term" value="C:plasma membrane"/>
    <property type="evidence" value="ECO:0007669"/>
    <property type="project" value="UniProtKB-SubCell"/>
</dbReference>
<evidence type="ECO:0000256" key="9">
    <source>
        <dbReference type="ARBA" id="ARBA00023136"/>
    </source>
</evidence>
<feature type="region of interest" description="Disordered" evidence="10">
    <location>
        <begin position="136"/>
        <end position="215"/>
    </location>
</feature>
<evidence type="ECO:0000259" key="11">
    <source>
        <dbReference type="PROSITE" id="PS52015"/>
    </source>
</evidence>
<dbReference type="RefSeq" id="WP_078710441.1">
    <property type="nucleotide sequence ID" value="NZ_FUXL01000026.1"/>
</dbReference>
<evidence type="ECO:0000256" key="1">
    <source>
        <dbReference type="ARBA" id="ARBA00004383"/>
    </source>
</evidence>
<dbReference type="OrthoDB" id="8448705at2"/>
<gene>
    <name evidence="12" type="ORF">SAMN05428963_1264</name>
</gene>
<evidence type="ECO:0000256" key="5">
    <source>
        <dbReference type="ARBA" id="ARBA00022519"/>
    </source>
</evidence>